<name>A0A380NXR0_WEIVI</name>
<dbReference type="AlphaFoldDB" id="A0A380NXR0"/>
<feature type="region of interest" description="Disordered" evidence="1">
    <location>
        <begin position="387"/>
        <end position="426"/>
    </location>
</feature>
<gene>
    <name evidence="2" type="ORF">NCTC13645_00616</name>
</gene>
<feature type="compositionally biased region" description="Polar residues" evidence="1">
    <location>
        <begin position="395"/>
        <end position="426"/>
    </location>
</feature>
<evidence type="ECO:0000313" key="2">
    <source>
        <dbReference type="EMBL" id="SUP52717.1"/>
    </source>
</evidence>
<dbReference type="EMBL" id="UHIV01000001">
    <property type="protein sequence ID" value="SUP52717.1"/>
    <property type="molecule type" value="Genomic_DNA"/>
</dbReference>
<reference evidence="2 3" key="1">
    <citation type="submission" date="2018-06" db="EMBL/GenBank/DDBJ databases">
        <authorList>
            <consortium name="Pathogen Informatics"/>
            <person name="Doyle S."/>
        </authorList>
    </citation>
    <scope>NUCLEOTIDE SEQUENCE [LARGE SCALE GENOMIC DNA]</scope>
    <source>
        <strain evidence="2 3">NCTC13645</strain>
    </source>
</reference>
<sequence>MSKAVADGSLKTSTSASQSLKTSASISASKAALKKVTRVAAGATSTSTPVPGHQANRESGIDAGQANGFLNTVDRALKMVGSSLADLGLSTDISGILDGTIAITQGKDGSVKVTVDQGFLSAFGKMDGVAYYWNPKANNGAGAWVEIPGSRDKLQTSGTDTIEIPFNPSDYGFEEGDTVYFQVGVNTSGLVQSVGDAAKREISRLAPGIAGDAANALLQGAINAFEATIGTGNNYEYSDVKGAPVIKDYNAMSESASASLLESLDASISGSMETSYSMSQASESYGQDSLDSFSATDASLSASIQSSLADSASTSKSVSLSVSNFNELEGALWNSNSKSASTRDSLQVSESDSASLSESTASVSAFRSQSTDSVSASKSFASASNQAVADDGGKSLSQRLQSQNDSRSESTSFSNAVAESVSIQIH</sequence>
<evidence type="ECO:0000256" key="1">
    <source>
        <dbReference type="SAM" id="MobiDB-lite"/>
    </source>
</evidence>
<accession>A0A380NXR0</accession>
<feature type="region of interest" description="Disordered" evidence="1">
    <location>
        <begin position="42"/>
        <end position="63"/>
    </location>
</feature>
<proteinExistence type="predicted"/>
<dbReference type="STRING" id="1629.IV50_GL000790"/>
<dbReference type="Proteomes" id="UP000254621">
    <property type="component" value="Unassembled WGS sequence"/>
</dbReference>
<evidence type="ECO:0000313" key="3">
    <source>
        <dbReference type="Proteomes" id="UP000254621"/>
    </source>
</evidence>
<protein>
    <submittedName>
        <fullName evidence="2">Uncharacterized protein</fullName>
    </submittedName>
</protein>
<organism evidence="2 3">
    <name type="scientific">Weissella viridescens</name>
    <name type="common">Lactobacillus viridescens</name>
    <dbReference type="NCBI Taxonomy" id="1629"/>
    <lineage>
        <taxon>Bacteria</taxon>
        <taxon>Bacillati</taxon>
        <taxon>Bacillota</taxon>
        <taxon>Bacilli</taxon>
        <taxon>Lactobacillales</taxon>
        <taxon>Lactobacillaceae</taxon>
        <taxon>Weissella</taxon>
    </lineage>
</organism>